<organism evidence="2 3">
    <name type="scientific">Hibiscus sabdariffa</name>
    <name type="common">roselle</name>
    <dbReference type="NCBI Taxonomy" id="183260"/>
    <lineage>
        <taxon>Eukaryota</taxon>
        <taxon>Viridiplantae</taxon>
        <taxon>Streptophyta</taxon>
        <taxon>Embryophyta</taxon>
        <taxon>Tracheophyta</taxon>
        <taxon>Spermatophyta</taxon>
        <taxon>Magnoliopsida</taxon>
        <taxon>eudicotyledons</taxon>
        <taxon>Gunneridae</taxon>
        <taxon>Pentapetalae</taxon>
        <taxon>rosids</taxon>
        <taxon>malvids</taxon>
        <taxon>Malvales</taxon>
        <taxon>Malvaceae</taxon>
        <taxon>Malvoideae</taxon>
        <taxon>Hibiscus</taxon>
    </lineage>
</organism>
<feature type="compositionally biased region" description="Polar residues" evidence="1">
    <location>
        <begin position="1"/>
        <end position="14"/>
    </location>
</feature>
<evidence type="ECO:0000313" key="2">
    <source>
        <dbReference type="EMBL" id="KAK9020678.1"/>
    </source>
</evidence>
<keyword evidence="3" id="KW-1185">Reference proteome</keyword>
<protein>
    <submittedName>
        <fullName evidence="2">Uncharacterized protein</fullName>
    </submittedName>
</protein>
<evidence type="ECO:0000256" key="1">
    <source>
        <dbReference type="SAM" id="MobiDB-lite"/>
    </source>
</evidence>
<dbReference type="EMBL" id="JBBPBN010000016">
    <property type="protein sequence ID" value="KAK9020678.1"/>
    <property type="molecule type" value="Genomic_DNA"/>
</dbReference>
<proteinExistence type="predicted"/>
<accession>A0ABR2S6K4</accession>
<reference evidence="2 3" key="1">
    <citation type="journal article" date="2024" name="G3 (Bethesda)">
        <title>Genome assembly of Hibiscus sabdariffa L. provides insights into metabolisms of medicinal natural products.</title>
        <authorList>
            <person name="Kim T."/>
        </authorList>
    </citation>
    <scope>NUCLEOTIDE SEQUENCE [LARGE SCALE GENOMIC DNA]</scope>
    <source>
        <strain evidence="2">TK-2024</strain>
        <tissue evidence="2">Old leaves</tissue>
    </source>
</reference>
<dbReference type="Proteomes" id="UP001396334">
    <property type="component" value="Unassembled WGS sequence"/>
</dbReference>
<sequence>MGQVQIHQHINQFQRAPSSPDPAPRSGHAHGPGLLAVWVESSIAGPIQLGVFMNRTSSVIKGSNPFCFNSLPPLQ</sequence>
<evidence type="ECO:0000313" key="3">
    <source>
        <dbReference type="Proteomes" id="UP001396334"/>
    </source>
</evidence>
<name>A0ABR2S6K4_9ROSI</name>
<gene>
    <name evidence="2" type="ORF">V6N11_010695</name>
</gene>
<feature type="region of interest" description="Disordered" evidence="1">
    <location>
        <begin position="1"/>
        <end position="31"/>
    </location>
</feature>
<comment type="caution">
    <text evidence="2">The sequence shown here is derived from an EMBL/GenBank/DDBJ whole genome shotgun (WGS) entry which is preliminary data.</text>
</comment>